<dbReference type="Proteomes" id="UP000593578">
    <property type="component" value="Unassembled WGS sequence"/>
</dbReference>
<evidence type="ECO:0000313" key="2">
    <source>
        <dbReference type="Proteomes" id="UP000593578"/>
    </source>
</evidence>
<proteinExistence type="predicted"/>
<accession>A0A7J8P4Z8</accession>
<protein>
    <submittedName>
        <fullName evidence="1">Uncharacterized protein</fullName>
    </submittedName>
</protein>
<dbReference type="AlphaFoldDB" id="A0A7J8P4Z8"/>
<evidence type="ECO:0000313" key="1">
    <source>
        <dbReference type="EMBL" id="MBA0584218.1"/>
    </source>
</evidence>
<comment type="caution">
    <text evidence="1">The sequence shown here is derived from an EMBL/GenBank/DDBJ whole genome shotgun (WGS) entry which is preliminary data.</text>
</comment>
<dbReference type="EMBL" id="JABEZZ010000004">
    <property type="protein sequence ID" value="MBA0584218.1"/>
    <property type="molecule type" value="Genomic_DNA"/>
</dbReference>
<gene>
    <name evidence="1" type="ORF">Gorai_015043</name>
</gene>
<name>A0A7J8P4Z8_GOSRA</name>
<organism evidence="1 2">
    <name type="scientific">Gossypium raimondii</name>
    <name type="common">Peruvian cotton</name>
    <name type="synonym">Gossypium klotzschianum subsp. raimondii</name>
    <dbReference type="NCBI Taxonomy" id="29730"/>
    <lineage>
        <taxon>Eukaryota</taxon>
        <taxon>Viridiplantae</taxon>
        <taxon>Streptophyta</taxon>
        <taxon>Embryophyta</taxon>
        <taxon>Tracheophyta</taxon>
        <taxon>Spermatophyta</taxon>
        <taxon>Magnoliopsida</taxon>
        <taxon>eudicotyledons</taxon>
        <taxon>Gunneridae</taxon>
        <taxon>Pentapetalae</taxon>
        <taxon>rosids</taxon>
        <taxon>malvids</taxon>
        <taxon>Malvales</taxon>
        <taxon>Malvaceae</taxon>
        <taxon>Malvoideae</taxon>
        <taxon>Gossypium</taxon>
    </lineage>
</organism>
<reference evidence="1 2" key="1">
    <citation type="journal article" date="2019" name="Genome Biol. Evol.">
        <title>Insights into the evolution of the New World diploid cottons (Gossypium, subgenus Houzingenia) based on genome sequencing.</title>
        <authorList>
            <person name="Grover C.E."/>
            <person name="Arick M.A. 2nd"/>
            <person name="Thrash A."/>
            <person name="Conover J.L."/>
            <person name="Sanders W.S."/>
            <person name="Peterson D.G."/>
            <person name="Frelichowski J.E."/>
            <person name="Scheffler J.A."/>
            <person name="Scheffler B.E."/>
            <person name="Wendel J.F."/>
        </authorList>
    </citation>
    <scope>NUCLEOTIDE SEQUENCE [LARGE SCALE GENOMIC DNA]</scope>
    <source>
        <strain evidence="1">8</strain>
        <tissue evidence="1">Leaf</tissue>
    </source>
</reference>
<sequence length="108" mass="12584">MTANKLVSYVDEFLQGWSRARMVHDSQMMAKRLDDGGYDRDFVRCIFDFMKSKMDPFMVEILATHEALSWLWSCYMYDIIVEIDSQRLRQPLSFGAIDVSTSGILLLD</sequence>